<dbReference type="Pfam" id="PF20150">
    <property type="entry name" value="2EXR"/>
    <property type="match status" value="1"/>
</dbReference>
<dbReference type="PANTHER" id="PTHR42085">
    <property type="entry name" value="F-BOX DOMAIN-CONTAINING PROTEIN"/>
    <property type="match status" value="1"/>
</dbReference>
<reference evidence="2" key="1">
    <citation type="submission" date="2021-12" db="EMBL/GenBank/DDBJ databases">
        <authorList>
            <person name="Zaccaron A."/>
            <person name="Stergiopoulos I."/>
        </authorList>
    </citation>
    <scope>NUCLEOTIDE SEQUENCE</scope>
    <source>
        <strain evidence="2">Race5_Kim</strain>
    </source>
</reference>
<gene>
    <name evidence="2" type="ORF">CLAFUR5_06625</name>
</gene>
<evidence type="ECO:0000259" key="1">
    <source>
        <dbReference type="Pfam" id="PF20150"/>
    </source>
</evidence>
<name>A0A9Q8PAV2_PASFU</name>
<accession>A0A9Q8PAV2</accession>
<proteinExistence type="predicted"/>
<dbReference type="InterPro" id="IPR038883">
    <property type="entry name" value="AN11006-like"/>
</dbReference>
<feature type="domain" description="2EXR" evidence="1">
    <location>
        <begin position="11"/>
        <end position="73"/>
    </location>
</feature>
<dbReference type="OrthoDB" id="62952at2759"/>
<dbReference type="InterPro" id="IPR045518">
    <property type="entry name" value="2EXR"/>
</dbReference>
<keyword evidence="3" id="KW-1185">Reference proteome</keyword>
<evidence type="ECO:0000313" key="2">
    <source>
        <dbReference type="EMBL" id="UJO19050.1"/>
    </source>
</evidence>
<dbReference type="KEGG" id="ffu:CLAFUR5_06625"/>
<dbReference type="AlphaFoldDB" id="A0A9Q8PAV2"/>
<dbReference type="EMBL" id="CP090168">
    <property type="protein sequence ID" value="UJO19050.1"/>
    <property type="molecule type" value="Genomic_DNA"/>
</dbReference>
<evidence type="ECO:0000313" key="3">
    <source>
        <dbReference type="Proteomes" id="UP000756132"/>
    </source>
</evidence>
<dbReference type="RefSeq" id="XP_047763416.1">
    <property type="nucleotide sequence ID" value="XM_047905773.1"/>
</dbReference>
<reference evidence="2" key="2">
    <citation type="journal article" date="2022" name="Microb. Genom.">
        <title>A chromosome-scale genome assembly of the tomato pathogen Cladosporium fulvum reveals a compartmentalized genome architecture and the presence of a dispensable chromosome.</title>
        <authorList>
            <person name="Zaccaron A.Z."/>
            <person name="Chen L.H."/>
            <person name="Samaras A."/>
            <person name="Stergiopoulos I."/>
        </authorList>
    </citation>
    <scope>NUCLEOTIDE SEQUENCE</scope>
    <source>
        <strain evidence="2">Race5_Kim</strain>
    </source>
</reference>
<dbReference type="PANTHER" id="PTHR42085:SF2">
    <property type="entry name" value="F-BOX DOMAIN-CONTAINING PROTEIN"/>
    <property type="match status" value="1"/>
</dbReference>
<protein>
    <recommendedName>
        <fullName evidence="1">2EXR domain-containing protein</fullName>
    </recommendedName>
</protein>
<dbReference type="Proteomes" id="UP000756132">
    <property type="component" value="Chromosome 6"/>
</dbReference>
<organism evidence="2 3">
    <name type="scientific">Passalora fulva</name>
    <name type="common">Tomato leaf mold</name>
    <name type="synonym">Cladosporium fulvum</name>
    <dbReference type="NCBI Taxonomy" id="5499"/>
    <lineage>
        <taxon>Eukaryota</taxon>
        <taxon>Fungi</taxon>
        <taxon>Dikarya</taxon>
        <taxon>Ascomycota</taxon>
        <taxon>Pezizomycotina</taxon>
        <taxon>Dothideomycetes</taxon>
        <taxon>Dothideomycetidae</taxon>
        <taxon>Mycosphaerellales</taxon>
        <taxon>Mycosphaerellaceae</taxon>
        <taxon>Fulvia</taxon>
    </lineage>
</organism>
<sequence>MATTPPAILGLPAELRTMIWELVLLQDRPVLLAPRPLLIEQGNYFKLCNSIEPGLLSTCKHIRSEGLLLFYASNRFKFVDNGPLLDAPKGYLSLLKWLQGTGDTGISVLGGLVLQSTAVWPAYAIGRLQWPVSADRPACTDMEAAEILARRAAERMVIVLSLAGGQMYPTFNIPEVTGTRNPIFKTSEVTGNRPY</sequence>
<dbReference type="GeneID" id="71986503"/>